<dbReference type="EMBL" id="JAGDYL010000022">
    <property type="protein sequence ID" value="MBO1806015.1"/>
    <property type="molecule type" value="Genomic_DNA"/>
</dbReference>
<feature type="domain" description="Fido" evidence="4">
    <location>
        <begin position="113"/>
        <end position="257"/>
    </location>
</feature>
<comment type="caution">
    <text evidence="5">The sequence shown here is derived from an EMBL/GenBank/DDBJ whole genome shotgun (WGS) entry which is preliminary data.</text>
</comment>
<keyword evidence="6" id="KW-1185">Reference proteome</keyword>
<feature type="binding site" evidence="3">
    <location>
        <begin position="197"/>
        <end position="204"/>
    </location>
    <ligand>
        <name>ATP</name>
        <dbReference type="ChEBI" id="CHEBI:30616"/>
    </ligand>
</feature>
<organism evidence="5 6">
    <name type="scientific">Leucobacter ruminantium</name>
    <dbReference type="NCBI Taxonomy" id="1289170"/>
    <lineage>
        <taxon>Bacteria</taxon>
        <taxon>Bacillati</taxon>
        <taxon>Actinomycetota</taxon>
        <taxon>Actinomycetes</taxon>
        <taxon>Micrococcales</taxon>
        <taxon>Microbacteriaceae</taxon>
        <taxon>Leucobacter</taxon>
    </lineage>
</organism>
<gene>
    <name evidence="5" type="ORF">J4H91_11920</name>
</gene>
<keyword evidence="1" id="KW-0067">ATP-binding</keyword>
<dbReference type="PANTHER" id="PTHR13504">
    <property type="entry name" value="FIDO DOMAIN-CONTAINING PROTEIN DDB_G0283145"/>
    <property type="match status" value="1"/>
</dbReference>
<evidence type="ECO:0000256" key="1">
    <source>
        <dbReference type="PIRSR" id="PIRSR038925-1"/>
    </source>
</evidence>
<feature type="binding site" evidence="1">
    <location>
        <begin position="198"/>
        <end position="204"/>
    </location>
    <ligand>
        <name>ATP</name>
        <dbReference type="ChEBI" id="CHEBI:30616"/>
    </ligand>
</feature>
<dbReference type="Gene3D" id="1.10.3290.10">
    <property type="entry name" value="Fido-like domain"/>
    <property type="match status" value="1"/>
</dbReference>
<dbReference type="GO" id="GO:0005524">
    <property type="term" value="F:ATP binding"/>
    <property type="evidence" value="ECO:0007669"/>
    <property type="project" value="UniProtKB-KW"/>
</dbReference>
<dbReference type="Proteomes" id="UP000664398">
    <property type="component" value="Unassembled WGS sequence"/>
</dbReference>
<dbReference type="Gene3D" id="1.10.10.10">
    <property type="entry name" value="Winged helix-like DNA-binding domain superfamily/Winged helix DNA-binding domain"/>
    <property type="match status" value="1"/>
</dbReference>
<dbReference type="Pfam" id="PF21248">
    <property type="entry name" value="SoFic-like_C"/>
    <property type="match status" value="1"/>
</dbReference>
<dbReference type="RefSeq" id="WP_208046483.1">
    <property type="nucleotide sequence ID" value="NZ_JAGDYL010000022.1"/>
</dbReference>
<feature type="binding site" evidence="3">
    <location>
        <begin position="235"/>
        <end position="236"/>
    </location>
    <ligand>
        <name>ATP</name>
        <dbReference type="ChEBI" id="CHEBI:30616"/>
    </ligand>
</feature>
<dbReference type="InterPro" id="IPR026287">
    <property type="entry name" value="SoFic-like"/>
</dbReference>
<keyword evidence="1" id="KW-0547">Nucleotide-binding</keyword>
<dbReference type="InterPro" id="IPR036597">
    <property type="entry name" value="Fido-like_dom_sf"/>
</dbReference>
<sequence>MWQPDRPFNELPDPPIDQLETKAVLKATIEARTALASLDQAIRRIPNPAVLVSALPLLEAKASSEIENIVTTTDELFRLASDTEEQASPETKETLRYRFALFAGLRSLQNRPLTSSTAMEVCSRIKAREMRVRDLSGTYIGNPATKIARYTPPEGRSIIEQKLSSWEKFIHGNPDLDPLVIMAAAHYQFEAIHPFADGNGRTGRILNILLLTERGLLREPVLYLSRHIIRNKDEYYERLLSVTRDDDWEGWLLFMLEGVRSTSFETLRIIDEIQSLQLTMREELRDTTSAGANADLLDLLFEQPYCRISIVMERCGVSRPTASKWLRELGDAGKLRDLRVGRERLFINHRFLEVLSA</sequence>
<dbReference type="SUPFAM" id="SSF140931">
    <property type="entry name" value="Fic-like"/>
    <property type="match status" value="1"/>
</dbReference>
<reference evidence="5" key="1">
    <citation type="submission" date="2021-03" db="EMBL/GenBank/DDBJ databases">
        <title>Leucobacter chromiisoli sp. nov., isolated from chromium-containing soil of chemical plant.</title>
        <authorList>
            <person name="Xu Z."/>
        </authorList>
    </citation>
    <scope>NUCLEOTIDE SEQUENCE</scope>
    <source>
        <strain evidence="5">A2</strain>
    </source>
</reference>
<evidence type="ECO:0000256" key="2">
    <source>
        <dbReference type="PIRSR" id="PIRSR640198-1"/>
    </source>
</evidence>
<dbReference type="Pfam" id="PF13784">
    <property type="entry name" value="Fic_N"/>
    <property type="match status" value="1"/>
</dbReference>
<name>A0A939RUP7_9MICO</name>
<feature type="binding site" evidence="1">
    <location>
        <position position="193"/>
    </location>
    <ligand>
        <name>ATP</name>
        <dbReference type="ChEBI" id="CHEBI:30616"/>
    </ligand>
</feature>
<dbReference type="SUPFAM" id="SSF46785">
    <property type="entry name" value="Winged helix' DNA-binding domain"/>
    <property type="match status" value="1"/>
</dbReference>
<protein>
    <submittedName>
        <fullName evidence="5">Fic family protein</fullName>
    </submittedName>
</protein>
<dbReference type="Pfam" id="PF02661">
    <property type="entry name" value="Fic"/>
    <property type="match status" value="1"/>
</dbReference>
<dbReference type="InterPro" id="IPR036390">
    <property type="entry name" value="WH_DNA-bd_sf"/>
</dbReference>
<dbReference type="AlphaFoldDB" id="A0A939RUP7"/>
<proteinExistence type="predicted"/>
<evidence type="ECO:0000256" key="3">
    <source>
        <dbReference type="PIRSR" id="PIRSR640198-2"/>
    </source>
</evidence>
<feature type="binding site" evidence="1">
    <location>
        <position position="67"/>
    </location>
    <ligand>
        <name>ATP</name>
        <dbReference type="ChEBI" id="CHEBI:30616"/>
    </ligand>
</feature>
<evidence type="ECO:0000259" key="4">
    <source>
        <dbReference type="PROSITE" id="PS51459"/>
    </source>
</evidence>
<evidence type="ECO:0000313" key="5">
    <source>
        <dbReference type="EMBL" id="MBO1806015.1"/>
    </source>
</evidence>
<dbReference type="InterPro" id="IPR003812">
    <property type="entry name" value="Fido"/>
</dbReference>
<dbReference type="PANTHER" id="PTHR13504:SF35">
    <property type="entry name" value="PROTEIN ADENYLYLTRANSFERASE SOFIC"/>
    <property type="match status" value="1"/>
</dbReference>
<dbReference type="InterPro" id="IPR036388">
    <property type="entry name" value="WH-like_DNA-bd_sf"/>
</dbReference>
<dbReference type="PIRSF" id="PIRSF038925">
    <property type="entry name" value="AMP-prot_trans"/>
    <property type="match status" value="1"/>
</dbReference>
<dbReference type="InterPro" id="IPR040198">
    <property type="entry name" value="Fido_containing"/>
</dbReference>
<feature type="binding site" evidence="1">
    <location>
        <position position="235"/>
    </location>
    <ligand>
        <name>ATP</name>
        <dbReference type="ChEBI" id="CHEBI:30616"/>
    </ligand>
</feature>
<evidence type="ECO:0000313" key="6">
    <source>
        <dbReference type="Proteomes" id="UP000664398"/>
    </source>
</evidence>
<dbReference type="InterPro" id="IPR025758">
    <property type="entry name" value="Fic/DOC_N"/>
</dbReference>
<accession>A0A939RUP7</accession>
<dbReference type="InterPro" id="IPR048770">
    <property type="entry name" value="SoFic-like_C"/>
</dbReference>
<feature type="active site" evidence="2">
    <location>
        <position position="193"/>
    </location>
</feature>
<dbReference type="PROSITE" id="PS51459">
    <property type="entry name" value="FIDO"/>
    <property type="match status" value="1"/>
</dbReference>